<dbReference type="EMBL" id="VFOZ01000001">
    <property type="protein sequence ID" value="TQL98782.1"/>
    <property type="molecule type" value="Genomic_DNA"/>
</dbReference>
<gene>
    <name evidence="2" type="ORF">FB559_4416</name>
</gene>
<accession>A0A543CNV2</accession>
<proteinExistence type="predicted"/>
<feature type="domain" description="Aminoglycoside phosphotransferase" evidence="1">
    <location>
        <begin position="23"/>
        <end position="240"/>
    </location>
</feature>
<dbReference type="InterPro" id="IPR002575">
    <property type="entry name" value="Aminoglycoside_PTrfase"/>
</dbReference>
<keyword evidence="3" id="KW-1185">Reference proteome</keyword>
<keyword evidence="2" id="KW-0418">Kinase</keyword>
<dbReference type="GO" id="GO:0006646">
    <property type="term" value="P:phosphatidylethanolamine biosynthetic process"/>
    <property type="evidence" value="ECO:0007669"/>
    <property type="project" value="TreeGrafter"/>
</dbReference>
<dbReference type="OrthoDB" id="179763at2"/>
<dbReference type="CDD" id="cd05151">
    <property type="entry name" value="ChoK-like"/>
    <property type="match status" value="1"/>
</dbReference>
<dbReference type="PANTHER" id="PTHR22603:SF66">
    <property type="entry name" value="ETHANOLAMINE KINASE"/>
    <property type="match status" value="1"/>
</dbReference>
<comment type="caution">
    <text evidence="2">The sequence shown here is derived from an EMBL/GenBank/DDBJ whole genome shotgun (WGS) entry which is preliminary data.</text>
</comment>
<dbReference type="RefSeq" id="WP_141957343.1">
    <property type="nucleotide sequence ID" value="NZ_VFOZ01000001.1"/>
</dbReference>
<evidence type="ECO:0000313" key="2">
    <source>
        <dbReference type="EMBL" id="TQL98782.1"/>
    </source>
</evidence>
<evidence type="ECO:0000313" key="3">
    <source>
        <dbReference type="Proteomes" id="UP000316096"/>
    </source>
</evidence>
<name>A0A543CNV2_9ACTN</name>
<dbReference type="GO" id="GO:0004305">
    <property type="term" value="F:ethanolamine kinase activity"/>
    <property type="evidence" value="ECO:0007669"/>
    <property type="project" value="TreeGrafter"/>
</dbReference>
<dbReference type="Gene3D" id="3.90.1200.10">
    <property type="match status" value="1"/>
</dbReference>
<protein>
    <submittedName>
        <fullName evidence="2">Thiamine kinase-like enzyme</fullName>
    </submittedName>
</protein>
<dbReference type="InterPro" id="IPR011009">
    <property type="entry name" value="Kinase-like_dom_sf"/>
</dbReference>
<dbReference type="GO" id="GO:0005737">
    <property type="term" value="C:cytoplasm"/>
    <property type="evidence" value="ECO:0007669"/>
    <property type="project" value="TreeGrafter"/>
</dbReference>
<organism evidence="2 3">
    <name type="scientific">Actinoallomurus bryophytorum</name>
    <dbReference type="NCBI Taxonomy" id="1490222"/>
    <lineage>
        <taxon>Bacteria</taxon>
        <taxon>Bacillati</taxon>
        <taxon>Actinomycetota</taxon>
        <taxon>Actinomycetes</taxon>
        <taxon>Streptosporangiales</taxon>
        <taxon>Thermomonosporaceae</taxon>
        <taxon>Actinoallomurus</taxon>
    </lineage>
</organism>
<keyword evidence="2" id="KW-0808">Transferase</keyword>
<evidence type="ECO:0000259" key="1">
    <source>
        <dbReference type="Pfam" id="PF01636"/>
    </source>
</evidence>
<dbReference type="PANTHER" id="PTHR22603">
    <property type="entry name" value="CHOLINE/ETHANOALAMINE KINASE"/>
    <property type="match status" value="1"/>
</dbReference>
<dbReference type="AlphaFoldDB" id="A0A543CNV2"/>
<sequence length="313" mass="33815">MALGVAEIMAQAGLGSGGAIACTTLKGGLSHHVLRVEAGGVPYVMRVLDPAVSAAGLGVPARLEIQNTIRAARSGVGPAVLYVIGDTMVLEYIDGATLSRDDVRRPEMIPRLAAACRRLHDGPMGFAGHFSIFRKAEELFGRCREHGLPVPDGYADHLPVLAVIERAMERVPLPAVPCHNDLLPENFIDDGRDVRIIDYQLSGMNDPAFELGDIAAEGDFEPSRVEVLASAYFGDAMSDALLARVRLYLLVSNFTWTLWFAIHHGLLSHRAADAAFDYDAEAADKWGQALRDLTDPDLGRLIDLTAHRGRAVT</sequence>
<dbReference type="Pfam" id="PF01636">
    <property type="entry name" value="APH"/>
    <property type="match status" value="1"/>
</dbReference>
<dbReference type="Proteomes" id="UP000316096">
    <property type="component" value="Unassembled WGS sequence"/>
</dbReference>
<dbReference type="SUPFAM" id="SSF56112">
    <property type="entry name" value="Protein kinase-like (PK-like)"/>
    <property type="match status" value="1"/>
</dbReference>
<reference evidence="2 3" key="1">
    <citation type="submission" date="2019-06" db="EMBL/GenBank/DDBJ databases">
        <title>Sequencing the genomes of 1000 actinobacteria strains.</title>
        <authorList>
            <person name="Klenk H.-P."/>
        </authorList>
    </citation>
    <scope>NUCLEOTIDE SEQUENCE [LARGE SCALE GENOMIC DNA]</scope>
    <source>
        <strain evidence="2 3">DSM 102200</strain>
    </source>
</reference>